<dbReference type="EMBL" id="LT635769">
    <property type="protein sequence ID" value="SGZ58110.1"/>
    <property type="molecule type" value="Genomic_DNA"/>
</dbReference>
<sequence length="274" mass="31382">MSRADYLAKYLSKGDEKKLKKKLKGSKSSKKSKQDHTQVIIGGLNPSSLTTNSNDQEEVSEDPFLAVEDEYAPTSVTSVLAPKENKGFRRIDDGKVVEKKPASVEIEQPETIYRDLTGRKIDLQKRAEELKEEKELREKQDQAIKEKIGSGELDKLRQKEHDQKVEKAKRFDYSKENDEYVNHMNSIPRFEDPMSAFVGGNRTKVPSTTETGRPVYTKGLNPTNRFKIKAGYFWDGIDRSNGFEDRLVKKRSELHVEKFTSKAAAESYTEYDFD</sequence>
<dbReference type="GO" id="GO:0070274">
    <property type="term" value="C:RES complex"/>
    <property type="evidence" value="ECO:0007669"/>
    <property type="project" value="TreeGrafter"/>
</dbReference>
<feature type="coiled-coil region" evidence="3">
    <location>
        <begin position="113"/>
        <end position="147"/>
    </location>
</feature>
<feature type="compositionally biased region" description="Basic residues" evidence="4">
    <location>
        <begin position="19"/>
        <end position="33"/>
    </location>
</feature>
<dbReference type="GO" id="GO:0005684">
    <property type="term" value="C:U2-type spliceosomal complex"/>
    <property type="evidence" value="ECO:0007669"/>
    <property type="project" value="TreeGrafter"/>
</dbReference>
<dbReference type="GO" id="GO:0000398">
    <property type="term" value="P:mRNA splicing, via spliceosome"/>
    <property type="evidence" value="ECO:0007669"/>
    <property type="project" value="TreeGrafter"/>
</dbReference>
<feature type="compositionally biased region" description="Polar residues" evidence="4">
    <location>
        <begin position="45"/>
        <end position="54"/>
    </location>
</feature>
<dbReference type="InterPro" id="IPR051112">
    <property type="entry name" value="CWC26_splicing_factor"/>
</dbReference>
<dbReference type="InterPro" id="IPR018609">
    <property type="entry name" value="Bud13"/>
</dbReference>
<dbReference type="GO" id="GO:0003723">
    <property type="term" value="F:RNA binding"/>
    <property type="evidence" value="ECO:0007669"/>
    <property type="project" value="TreeGrafter"/>
</dbReference>
<comment type="similarity">
    <text evidence="1">Belongs to the CWC26 family.</text>
</comment>
<feature type="region of interest" description="Disordered" evidence="4">
    <location>
        <begin position="18"/>
        <end position="58"/>
    </location>
</feature>
<dbReference type="PANTHER" id="PTHR31809:SF0">
    <property type="entry name" value="BUD13 HOMOLOG"/>
    <property type="match status" value="1"/>
</dbReference>
<evidence type="ECO:0000256" key="4">
    <source>
        <dbReference type="SAM" id="MobiDB-lite"/>
    </source>
</evidence>
<dbReference type="PANTHER" id="PTHR31809">
    <property type="entry name" value="BUD13 HOMOLOG"/>
    <property type="match status" value="1"/>
</dbReference>
<dbReference type="Proteomes" id="UP000182259">
    <property type="component" value="Chromosome VI"/>
</dbReference>
<name>A0A1L0E0Q2_9ASCO</name>
<organism evidence="5 6">
    <name type="scientific">Sungouiella intermedia</name>
    <dbReference type="NCBI Taxonomy" id="45354"/>
    <lineage>
        <taxon>Eukaryota</taxon>
        <taxon>Fungi</taxon>
        <taxon>Dikarya</taxon>
        <taxon>Ascomycota</taxon>
        <taxon>Saccharomycotina</taxon>
        <taxon>Pichiomycetes</taxon>
        <taxon>Metschnikowiaceae</taxon>
        <taxon>Sungouiella</taxon>
    </lineage>
</organism>
<dbReference type="AlphaFoldDB" id="A0A1L0E0Q2"/>
<dbReference type="Pfam" id="PF09736">
    <property type="entry name" value="Bud13"/>
    <property type="match status" value="1"/>
</dbReference>
<keyword evidence="3" id="KW-0175">Coiled coil</keyword>
<proteinExistence type="inferred from homology"/>
<evidence type="ECO:0000256" key="3">
    <source>
        <dbReference type="SAM" id="Coils"/>
    </source>
</evidence>
<evidence type="ECO:0000256" key="1">
    <source>
        <dbReference type="ARBA" id="ARBA00011069"/>
    </source>
</evidence>
<evidence type="ECO:0000313" key="5">
    <source>
        <dbReference type="EMBL" id="SGZ58110.1"/>
    </source>
</evidence>
<reference evidence="5 6" key="1">
    <citation type="submission" date="2016-10" db="EMBL/GenBank/DDBJ databases">
        <authorList>
            <person name="de Groot N.N."/>
        </authorList>
    </citation>
    <scope>NUCLEOTIDE SEQUENCE [LARGE SCALE GENOMIC DNA]</scope>
    <source>
        <strain evidence="5 6">PYCC 4715</strain>
    </source>
</reference>
<evidence type="ECO:0000256" key="2">
    <source>
        <dbReference type="ARBA" id="ARBA00020644"/>
    </source>
</evidence>
<gene>
    <name evidence="5" type="ORF">SAMEA4029009_CIC11G00000002435</name>
</gene>
<feature type="region of interest" description="Disordered" evidence="4">
    <location>
        <begin position="192"/>
        <end position="218"/>
    </location>
</feature>
<evidence type="ECO:0000313" key="6">
    <source>
        <dbReference type="Proteomes" id="UP000182259"/>
    </source>
</evidence>
<accession>A0A1L0E0Q2</accession>
<protein>
    <recommendedName>
        <fullName evidence="2">Pre-mRNA-splicing factor CWC26</fullName>
    </recommendedName>
</protein>